<dbReference type="Gene3D" id="1.25.40.10">
    <property type="entry name" value="Tetratricopeptide repeat domain"/>
    <property type="match status" value="1"/>
</dbReference>
<dbReference type="InterPro" id="IPR007655">
    <property type="entry name" value="Slam_C"/>
</dbReference>
<feature type="repeat" description="TPR" evidence="1">
    <location>
        <begin position="104"/>
        <end position="137"/>
    </location>
</feature>
<dbReference type="InterPro" id="IPR019734">
    <property type="entry name" value="TPR_rpt"/>
</dbReference>
<reference evidence="3 4" key="1">
    <citation type="submission" date="2020-08" db="EMBL/GenBank/DDBJ databases">
        <title>Bridging the membrane lipid divide: bacteria of the FCB group superphylum have the potential to synthesize archaeal ether lipids.</title>
        <authorList>
            <person name="Villanueva L."/>
            <person name="Von Meijenfeldt F.A.B."/>
            <person name="Westbye A.B."/>
            <person name="Yadav S."/>
            <person name="Hopmans E.C."/>
            <person name="Dutilh B.E."/>
            <person name="Sinninghe Damste J.S."/>
        </authorList>
    </citation>
    <scope>NUCLEOTIDE SEQUENCE [LARGE SCALE GENOMIC DNA]</scope>
    <source>
        <strain evidence="3">NIOZ-UU30</strain>
    </source>
</reference>
<evidence type="ECO:0000313" key="3">
    <source>
        <dbReference type="EMBL" id="MBC8363021.1"/>
    </source>
</evidence>
<organism evidence="3 4">
    <name type="scientific">Candidatus Desulfatibia profunda</name>
    <dbReference type="NCBI Taxonomy" id="2841695"/>
    <lineage>
        <taxon>Bacteria</taxon>
        <taxon>Pseudomonadati</taxon>
        <taxon>Thermodesulfobacteriota</taxon>
        <taxon>Desulfobacteria</taxon>
        <taxon>Desulfobacterales</taxon>
        <taxon>Desulfobacterales incertae sedis</taxon>
        <taxon>Candidatus Desulfatibia</taxon>
    </lineage>
</organism>
<dbReference type="Pfam" id="PF14559">
    <property type="entry name" value="TPR_19"/>
    <property type="match status" value="1"/>
</dbReference>
<sequence>MLSRISYFSVSVLIALLFFGFIPNIGAQSLGSSGSLLLAQNEPAGEVDFKVANQEALDALGRMTPEEIEALDQKLAEALILYYDRDFARALPIFNEIAGRVETMDLMFWIGTSAMQVGATRLAIDKFKRMLEIDPKLYRVRLELAATYFGMGQYADARRELETVQAASPPPGVQQNIEKMLAAIEERTKKLFWNLRASLGYMWDDNISSGPEQKSYTVTGGTFTPGATSAKLRDEAVVTNLAGNVLYDIGESKGMMWNTTFSFYNKAYSDYSEFNYMAVDATTGPWWAGTRDIVKIPCGYTESEYESERLSQAFHVDPSYEHYFNQYFSLKGLYSYTKENYYRDIHGDLDNENHSFELTPTVYLGNRKHIISATAGYENHNAESGRYSYEDPYFACSYFVRFDTNTEIFLQYQYNRREFEEKPALYNDFRTDKRHVYTAVISQGFYQYFFASLAFSYTDNSSNLELYDYDKNTYTISIGCRF</sequence>
<dbReference type="PROSITE" id="PS50005">
    <property type="entry name" value="TPR"/>
    <property type="match status" value="1"/>
</dbReference>
<keyword evidence="1" id="KW-0802">TPR repeat</keyword>
<evidence type="ECO:0000313" key="4">
    <source>
        <dbReference type="Proteomes" id="UP000603434"/>
    </source>
</evidence>
<dbReference type="Pfam" id="PF04575">
    <property type="entry name" value="SlipAM"/>
    <property type="match status" value="1"/>
</dbReference>
<name>A0A8J6TNZ5_9BACT</name>
<dbReference type="AlphaFoldDB" id="A0A8J6TNZ5"/>
<evidence type="ECO:0000256" key="1">
    <source>
        <dbReference type="PROSITE-ProRule" id="PRU00339"/>
    </source>
</evidence>
<dbReference type="Proteomes" id="UP000603434">
    <property type="component" value="Unassembled WGS sequence"/>
</dbReference>
<comment type="caution">
    <text evidence="3">The sequence shown here is derived from an EMBL/GenBank/DDBJ whole genome shotgun (WGS) entry which is preliminary data.</text>
</comment>
<protein>
    <submittedName>
        <fullName evidence="3">DUF560 domain-containing protein</fullName>
    </submittedName>
</protein>
<dbReference type="SUPFAM" id="SSF48452">
    <property type="entry name" value="TPR-like"/>
    <property type="match status" value="1"/>
</dbReference>
<gene>
    <name evidence="3" type="ORF">H8E23_16675</name>
</gene>
<evidence type="ECO:0000259" key="2">
    <source>
        <dbReference type="Pfam" id="PF04575"/>
    </source>
</evidence>
<dbReference type="EMBL" id="JACNJH010000246">
    <property type="protein sequence ID" value="MBC8363021.1"/>
    <property type="molecule type" value="Genomic_DNA"/>
</dbReference>
<feature type="domain" description="Surface lipoprotein assembly modifier C-terminal" evidence="2">
    <location>
        <begin position="193"/>
        <end position="482"/>
    </location>
</feature>
<accession>A0A8J6TNZ5</accession>
<proteinExistence type="predicted"/>
<dbReference type="InterPro" id="IPR011990">
    <property type="entry name" value="TPR-like_helical_dom_sf"/>
</dbReference>